<gene>
    <name evidence="3" type="ORF">HMPREF1650_00660</name>
</gene>
<dbReference type="AlphaFoldDB" id="A0A096ADM2"/>
<dbReference type="InterPro" id="IPR056003">
    <property type="entry name" value="CT398_CC_hairpin"/>
</dbReference>
<evidence type="ECO:0000313" key="3">
    <source>
        <dbReference type="EMBL" id="KGF19034.1"/>
    </source>
</evidence>
<dbReference type="eggNOG" id="COG1579">
    <property type="taxonomic scope" value="Bacteria"/>
</dbReference>
<organism evidence="3 4">
    <name type="scientific">Corynebacterium freneyi DNF00450</name>
    <dbReference type="NCBI Taxonomy" id="1287475"/>
    <lineage>
        <taxon>Bacteria</taxon>
        <taxon>Bacillati</taxon>
        <taxon>Actinomycetota</taxon>
        <taxon>Actinomycetes</taxon>
        <taxon>Mycobacteriales</taxon>
        <taxon>Corynebacteriaceae</taxon>
        <taxon>Corynebacterium</taxon>
    </lineage>
</organism>
<dbReference type="Gene3D" id="1.10.287.1490">
    <property type="match status" value="1"/>
</dbReference>
<evidence type="ECO:0000256" key="1">
    <source>
        <dbReference type="SAM" id="Coils"/>
    </source>
</evidence>
<proteinExistence type="predicted"/>
<name>A0A096ADM2_9CORY</name>
<dbReference type="EMBL" id="JRNE01000008">
    <property type="protein sequence ID" value="KGF19034.1"/>
    <property type="molecule type" value="Genomic_DNA"/>
</dbReference>
<dbReference type="RefSeq" id="WP_035119680.1">
    <property type="nucleotide sequence ID" value="NZ_JRNE01000008.1"/>
</dbReference>
<reference evidence="3 4" key="1">
    <citation type="submission" date="2014-07" db="EMBL/GenBank/DDBJ databases">
        <authorList>
            <person name="McCorrison J."/>
            <person name="Sanka R."/>
            <person name="Torralba M."/>
            <person name="Gillis M."/>
            <person name="Haft D.H."/>
            <person name="Methe B."/>
            <person name="Sutton G."/>
            <person name="Nelson K.E."/>
        </authorList>
    </citation>
    <scope>NUCLEOTIDE SEQUENCE [LARGE SCALE GENOMIC DNA]</scope>
    <source>
        <strain evidence="3 4">DNF00450</strain>
    </source>
</reference>
<feature type="coiled-coil region" evidence="1">
    <location>
        <begin position="58"/>
        <end position="172"/>
    </location>
</feature>
<protein>
    <recommendedName>
        <fullName evidence="2">CT398-like coiled coil hairpin domain-containing protein</fullName>
    </recommendedName>
</protein>
<sequence>MKLDPATQVTILELSEAQARMDGLEARRQSSPERAELTSLLAERAALRTSTARSRLSARDLGVDVKKLESDLDKLRRREDEDRRSLDHAEDAEVRRDLEHDLASTRRRREELEHHIADVRDIRDAHEINVGADSDELEDRIRLAEQRVADADRDMQAQVDGLKRRMEELRGTVDAKLLSRYDKITAETGIGVARLDGRTCLSCYMELDASTMRNFETLPAEEVVTCPECSAWLVRPVTLNAADKANKR</sequence>
<feature type="domain" description="CT398-like coiled coil hairpin" evidence="2">
    <location>
        <begin position="16"/>
        <end position="189"/>
    </location>
</feature>
<accession>A0A096ADM2</accession>
<evidence type="ECO:0000259" key="2">
    <source>
        <dbReference type="Pfam" id="PF24481"/>
    </source>
</evidence>
<keyword evidence="1" id="KW-0175">Coiled coil</keyword>
<dbReference type="Proteomes" id="UP000029548">
    <property type="component" value="Unassembled WGS sequence"/>
</dbReference>
<dbReference type="Pfam" id="PF24481">
    <property type="entry name" value="CT398_CC"/>
    <property type="match status" value="1"/>
</dbReference>
<evidence type="ECO:0000313" key="4">
    <source>
        <dbReference type="Proteomes" id="UP000029548"/>
    </source>
</evidence>
<comment type="caution">
    <text evidence="3">The sequence shown here is derived from an EMBL/GenBank/DDBJ whole genome shotgun (WGS) entry which is preliminary data.</text>
</comment>